<evidence type="ECO:0000313" key="1">
    <source>
        <dbReference type="EnsemblMetazoa" id="GAUT016845-PA"/>
    </source>
</evidence>
<keyword evidence="2" id="KW-1185">Reference proteome</keyword>
<proteinExistence type="predicted"/>
<accession>A0A1A9UVC4</accession>
<dbReference type="EnsemblMetazoa" id="GAUT016845-RA">
    <property type="protein sequence ID" value="GAUT016845-PA"/>
    <property type="gene ID" value="GAUT016845"/>
</dbReference>
<protein>
    <submittedName>
        <fullName evidence="1">Uncharacterized protein</fullName>
    </submittedName>
</protein>
<organism evidence="1 2">
    <name type="scientific">Glossina austeni</name>
    <name type="common">Savannah tsetse fly</name>
    <dbReference type="NCBI Taxonomy" id="7395"/>
    <lineage>
        <taxon>Eukaryota</taxon>
        <taxon>Metazoa</taxon>
        <taxon>Ecdysozoa</taxon>
        <taxon>Arthropoda</taxon>
        <taxon>Hexapoda</taxon>
        <taxon>Insecta</taxon>
        <taxon>Pterygota</taxon>
        <taxon>Neoptera</taxon>
        <taxon>Endopterygota</taxon>
        <taxon>Diptera</taxon>
        <taxon>Brachycera</taxon>
        <taxon>Muscomorpha</taxon>
        <taxon>Hippoboscoidea</taxon>
        <taxon>Glossinidae</taxon>
        <taxon>Glossina</taxon>
    </lineage>
</organism>
<dbReference type="AlphaFoldDB" id="A0A1A9UVC4"/>
<sequence length="70" mass="7589">MWFAKFITQTTCLPTRSGGGHGESSSAIISESIIILGVVGIAQFTIRTEFKFQKLVAELPFMANIITLAV</sequence>
<dbReference type="Proteomes" id="UP000078200">
    <property type="component" value="Unassembled WGS sequence"/>
</dbReference>
<name>A0A1A9UVC4_GLOAU</name>
<dbReference type="VEuPathDB" id="VectorBase:GAUT016845"/>
<reference evidence="1" key="1">
    <citation type="submission" date="2020-05" db="UniProtKB">
        <authorList>
            <consortium name="EnsemblMetazoa"/>
        </authorList>
    </citation>
    <scope>IDENTIFICATION</scope>
    <source>
        <strain evidence="1">TTRI</strain>
    </source>
</reference>
<evidence type="ECO:0000313" key="2">
    <source>
        <dbReference type="Proteomes" id="UP000078200"/>
    </source>
</evidence>